<dbReference type="PANTHER" id="PTHR42345:SF2">
    <property type="entry name" value="HELICASE-LIKE PROTEIN"/>
    <property type="match status" value="1"/>
</dbReference>
<feature type="region of interest" description="Disordered" evidence="1">
    <location>
        <begin position="966"/>
        <end position="985"/>
    </location>
</feature>
<comment type="caution">
    <text evidence="2">The sequence shown here is derived from an EMBL/GenBank/DDBJ whole genome shotgun (WGS) entry which is preliminary data.</text>
</comment>
<gene>
    <name evidence="2" type="ORF">LTR78_006974</name>
</gene>
<organism evidence="2 3">
    <name type="scientific">Recurvomyces mirabilis</name>
    <dbReference type="NCBI Taxonomy" id="574656"/>
    <lineage>
        <taxon>Eukaryota</taxon>
        <taxon>Fungi</taxon>
        <taxon>Dikarya</taxon>
        <taxon>Ascomycota</taxon>
        <taxon>Pezizomycotina</taxon>
        <taxon>Dothideomycetes</taxon>
        <taxon>Dothideomycetidae</taxon>
        <taxon>Mycosphaerellales</taxon>
        <taxon>Teratosphaeriaceae</taxon>
        <taxon>Recurvomyces</taxon>
    </lineage>
</organism>
<accession>A0AAE0WK14</accession>
<evidence type="ECO:0000313" key="3">
    <source>
        <dbReference type="Proteomes" id="UP001274830"/>
    </source>
</evidence>
<dbReference type="Proteomes" id="UP001274830">
    <property type="component" value="Unassembled WGS sequence"/>
</dbReference>
<evidence type="ECO:0000313" key="2">
    <source>
        <dbReference type="EMBL" id="KAK3673134.1"/>
    </source>
</evidence>
<dbReference type="AlphaFoldDB" id="A0AAE0WK14"/>
<protein>
    <submittedName>
        <fullName evidence="2">Uncharacterized protein</fullName>
    </submittedName>
</protein>
<dbReference type="EMBL" id="JAUTXT010000027">
    <property type="protein sequence ID" value="KAK3673134.1"/>
    <property type="molecule type" value="Genomic_DNA"/>
</dbReference>
<reference evidence="2" key="1">
    <citation type="submission" date="2023-07" db="EMBL/GenBank/DDBJ databases">
        <title>Black Yeasts Isolated from many extreme environments.</title>
        <authorList>
            <person name="Coleine C."/>
            <person name="Stajich J.E."/>
            <person name="Selbmann L."/>
        </authorList>
    </citation>
    <scope>NUCLEOTIDE SEQUENCE</scope>
    <source>
        <strain evidence="2">CCFEE 5485</strain>
    </source>
</reference>
<feature type="compositionally biased region" description="Basic and acidic residues" evidence="1">
    <location>
        <begin position="973"/>
        <end position="985"/>
    </location>
</feature>
<feature type="region of interest" description="Disordered" evidence="1">
    <location>
        <begin position="1"/>
        <end position="139"/>
    </location>
</feature>
<feature type="compositionally biased region" description="Polar residues" evidence="1">
    <location>
        <begin position="922"/>
        <end position="935"/>
    </location>
</feature>
<proteinExistence type="predicted"/>
<dbReference type="PANTHER" id="PTHR42345">
    <property type="entry name" value="TPR_REGION DOMAIN-CONTAINING PROTEIN"/>
    <property type="match status" value="1"/>
</dbReference>
<feature type="compositionally biased region" description="Polar residues" evidence="1">
    <location>
        <begin position="94"/>
        <end position="115"/>
    </location>
</feature>
<evidence type="ECO:0000256" key="1">
    <source>
        <dbReference type="SAM" id="MobiDB-lite"/>
    </source>
</evidence>
<name>A0AAE0WK14_9PEZI</name>
<sequence length="1106" mass="121006">MKFRASLQVPRQPNEDTNDGKTAALPGLPRLPFKMSSLRHKKSSAWLASEENPNARPAALLPTQTEERDETEPQLQQNRRKQAVQDFFRKTSSRFRYSGTNKKPSDSGNNFTRQLTVRKKTRVQKQSASRNVSKRDSQLRSFDISDEVLNRLVGPVKPEEQGKIQSSTFLVQQRVRASSRQASSSAAISPLKTSSQVELDRKATSQAALDRHPLSQRDVEEMFVGAPYFQVQEDGDGLWRPQVVFRGIDVEASKRYGTDHAPLLHSSFGASTLGLHRTRETADGELPTKYGTKPTDLDSDILELPSMLSANGLDPGTIGFEHFLQLAIADSAVRPDEPSFDTKRAILSTDPEQLGLRELNMEVLIHRLTELGELDAAQHDPDLSQPEWSEAKVEEMGEELFGRLLDGELGTTGAGTGDVTLRTQITALQKVLGEKELWYNFSQVEWRIRVGQLLWASEGAEPTGADDNAQPSERDVLLLQITLASELLVRLQAVKRMSGSLSDDEIDIIDARQSKKIQWDLVLSRTFLKNLIIRAKTLEETSRADKRVSLFSAFSFRTAIETPEEAEEQIVQPVLSPRNQEQQLAGLLTFAEKLQWPHLEDVQTQLEARLSDTKMQTRGDALAVPGVQRPVSGISTYATPLSSPRLPGYTPSANRKSWLGGLMGQHQARPGLSRMTTANSIQLLAASPSSEEHGDGFEVGGWLSRSWLAGLVLPGESAGHFLISTLLENSSQAIEALGDEANLYGGFIYQGRGFWSKSCVVGRVLAATRGSQDCMKWLSVPIIADSGRIDDGWVSLDIKDVPNTDTKTLRIKDTRAVASDSDPLHGATIKSLQAGDFSTPLDGPFVMGNDVKYQGLSFDTTHSSSKLMKVEEDQIDVTSTHVATMIFTAPANTRLGSLEVPLTYDVNFVASYPCHPQPRKPTSPTTEPADSSSPTAVDLDSARGAVTGAAEATNPNKSELVNVKSASTFTDTSRTDKSSRQARADAARASGITLSLVDIEKELPPPPAHPLHFEHHYSIIPVASLLSAGPEKRPRALSSPEERGTGGWDGEVVVLDCRGTHDLELLARAWCAKVGENALVGAKTRTCLACCVREARGLGIGVVIRT</sequence>
<feature type="region of interest" description="Disordered" evidence="1">
    <location>
        <begin position="915"/>
        <end position="939"/>
    </location>
</feature>
<keyword evidence="3" id="KW-1185">Reference proteome</keyword>